<sequence>MMRSTGFVAYPQVVKARPEVVNKQTKTLEEKKSEEQKGQSSGVLTHMPSYAKFLKKILYSKRKLEEITMVKLNAHYSAILKLEGELGVIKLIPVSLQLVDQTTILLEGIIEYILVWVERIMFPVDFIVVDIEVNKEVSLILGRPFLCTDRVILDIYEGQLMLRVGNEKVVFQMKRMMKYPSDEAFAYSCFKLNVVGELAKKYKFDKLVRNTLERCITQSSKVEDEDPEIKKEVEALETEDQVGDEEKLKEEASKPSVELKILPIHLKYAFLETNNFPVIISAYLTGTQEKKLVELLKKYKKAI</sequence>
<dbReference type="RefSeq" id="XP_075098015.1">
    <property type="nucleotide sequence ID" value="XM_075241914.1"/>
</dbReference>
<accession>A0AC58TLB5</accession>
<evidence type="ECO:0000313" key="1">
    <source>
        <dbReference type="Proteomes" id="UP000790787"/>
    </source>
</evidence>
<keyword evidence="1" id="KW-1185">Reference proteome</keyword>
<organism evidence="1 2">
    <name type="scientific">Nicotiana tabacum</name>
    <name type="common">Common tobacco</name>
    <dbReference type="NCBI Taxonomy" id="4097"/>
    <lineage>
        <taxon>Eukaryota</taxon>
        <taxon>Viridiplantae</taxon>
        <taxon>Streptophyta</taxon>
        <taxon>Embryophyta</taxon>
        <taxon>Tracheophyta</taxon>
        <taxon>Spermatophyta</taxon>
        <taxon>Magnoliopsida</taxon>
        <taxon>eudicotyledons</taxon>
        <taxon>Gunneridae</taxon>
        <taxon>Pentapetalae</taxon>
        <taxon>asterids</taxon>
        <taxon>lamiids</taxon>
        <taxon>Solanales</taxon>
        <taxon>Solanaceae</taxon>
        <taxon>Nicotianoideae</taxon>
        <taxon>Nicotianeae</taxon>
        <taxon>Nicotiana</taxon>
    </lineage>
</organism>
<name>A0AC58TLB5_TOBAC</name>
<protein>
    <submittedName>
        <fullName evidence="2">Uncharacterized protein LOC142175331</fullName>
    </submittedName>
</protein>
<proteinExistence type="predicted"/>
<reference evidence="1" key="1">
    <citation type="journal article" date="2014" name="Nat. Commun.">
        <title>The tobacco genome sequence and its comparison with those of tomato and potato.</title>
        <authorList>
            <person name="Sierro N."/>
            <person name="Battey J.N."/>
            <person name="Ouadi S."/>
            <person name="Bakaher N."/>
            <person name="Bovet L."/>
            <person name="Willig A."/>
            <person name="Goepfert S."/>
            <person name="Peitsch M.C."/>
            <person name="Ivanov N.V."/>
        </authorList>
    </citation>
    <scope>NUCLEOTIDE SEQUENCE [LARGE SCALE GENOMIC DNA]</scope>
</reference>
<gene>
    <name evidence="2" type="primary">LOC142175331</name>
</gene>
<dbReference type="Proteomes" id="UP000790787">
    <property type="component" value="Chromosome 21"/>
</dbReference>
<reference evidence="2" key="2">
    <citation type="submission" date="2025-08" db="UniProtKB">
        <authorList>
            <consortium name="RefSeq"/>
        </authorList>
    </citation>
    <scope>IDENTIFICATION</scope>
    <source>
        <tissue evidence="2">Leaf</tissue>
    </source>
</reference>
<evidence type="ECO:0000313" key="2">
    <source>
        <dbReference type="RefSeq" id="XP_075098015.1"/>
    </source>
</evidence>